<accession>A0A0E9TLR5</accession>
<dbReference type="EMBL" id="GBXM01054031">
    <property type="protein sequence ID" value="JAH54546.1"/>
    <property type="molecule type" value="Transcribed_RNA"/>
</dbReference>
<name>A0A0E9TLR5_ANGAN</name>
<reference evidence="1" key="1">
    <citation type="submission" date="2014-11" db="EMBL/GenBank/DDBJ databases">
        <authorList>
            <person name="Amaro Gonzalez C."/>
        </authorList>
    </citation>
    <scope>NUCLEOTIDE SEQUENCE</scope>
</reference>
<sequence>MTSEYAKEIFDLSEGQRGEILSCRITCTNNLT</sequence>
<evidence type="ECO:0000313" key="1">
    <source>
        <dbReference type="EMBL" id="JAH54546.1"/>
    </source>
</evidence>
<protein>
    <submittedName>
        <fullName evidence="1">Uncharacterized protein</fullName>
    </submittedName>
</protein>
<reference evidence="1" key="2">
    <citation type="journal article" date="2015" name="Fish Shellfish Immunol.">
        <title>Early steps in the European eel (Anguilla anguilla)-Vibrio vulnificus interaction in the gills: Role of the RtxA13 toxin.</title>
        <authorList>
            <person name="Callol A."/>
            <person name="Pajuelo D."/>
            <person name="Ebbesson L."/>
            <person name="Teles M."/>
            <person name="MacKenzie S."/>
            <person name="Amaro C."/>
        </authorList>
    </citation>
    <scope>NUCLEOTIDE SEQUENCE</scope>
</reference>
<dbReference type="AlphaFoldDB" id="A0A0E9TLR5"/>
<proteinExistence type="predicted"/>
<organism evidence="1">
    <name type="scientific">Anguilla anguilla</name>
    <name type="common">European freshwater eel</name>
    <name type="synonym">Muraena anguilla</name>
    <dbReference type="NCBI Taxonomy" id="7936"/>
    <lineage>
        <taxon>Eukaryota</taxon>
        <taxon>Metazoa</taxon>
        <taxon>Chordata</taxon>
        <taxon>Craniata</taxon>
        <taxon>Vertebrata</taxon>
        <taxon>Euteleostomi</taxon>
        <taxon>Actinopterygii</taxon>
        <taxon>Neopterygii</taxon>
        <taxon>Teleostei</taxon>
        <taxon>Anguilliformes</taxon>
        <taxon>Anguillidae</taxon>
        <taxon>Anguilla</taxon>
    </lineage>
</organism>